<evidence type="ECO:0000256" key="1">
    <source>
        <dbReference type="SAM" id="Phobius"/>
    </source>
</evidence>
<proteinExistence type="predicted"/>
<sequence length="266" mass="26475">MNPVVAVVLAAALLVAPGPAGLRRLGAGRSGARPRIPIPPAPVAAMAVGALVGGLLGGVAGAPAGAAAAEVVRRRRRRSRDRASSVAEAGELAESLARIVAELRGGAHPAAALDGVRADGPLAERTLAPAAAAARLGDDVPAALTRVAARGSTRLRAELHRTAAAWSLAERHGAPLAALLDGVLTDLRWRLAFEARTHARAAGARATASVLTALPLLGLGLGHLVGAAPLAVLRDGLLGQVLLLVGVALLLAGVTWADRLAAGSAS</sequence>
<reference evidence="3" key="1">
    <citation type="journal article" date="2019" name="Int. J. Syst. Evol. Microbiol.">
        <title>The Global Catalogue of Microorganisms (GCM) 10K type strain sequencing project: providing services to taxonomists for standard genome sequencing and annotation.</title>
        <authorList>
            <consortium name="The Broad Institute Genomics Platform"/>
            <consortium name="The Broad Institute Genome Sequencing Center for Infectious Disease"/>
            <person name="Wu L."/>
            <person name="Ma J."/>
        </authorList>
    </citation>
    <scope>NUCLEOTIDE SEQUENCE [LARGE SCALE GENOMIC DNA]</scope>
    <source>
        <strain evidence="3">JCM 17906</strain>
    </source>
</reference>
<dbReference type="PANTHER" id="PTHR35007:SF4">
    <property type="entry name" value="CONSERVED TRANSMEMBRANE PROTEIN-RELATED"/>
    <property type="match status" value="1"/>
</dbReference>
<evidence type="ECO:0008006" key="4">
    <source>
        <dbReference type="Google" id="ProtNLM"/>
    </source>
</evidence>
<organism evidence="2 3">
    <name type="scientific">Pseudonocardia xishanensis</name>
    <dbReference type="NCBI Taxonomy" id="630995"/>
    <lineage>
        <taxon>Bacteria</taxon>
        <taxon>Bacillati</taxon>
        <taxon>Actinomycetota</taxon>
        <taxon>Actinomycetes</taxon>
        <taxon>Pseudonocardiales</taxon>
        <taxon>Pseudonocardiaceae</taxon>
        <taxon>Pseudonocardia</taxon>
    </lineage>
</organism>
<feature type="transmembrane region" description="Helical" evidence="1">
    <location>
        <begin position="206"/>
        <end position="225"/>
    </location>
</feature>
<gene>
    <name evidence="2" type="ORF">GCM10023175_20000</name>
</gene>
<keyword evidence="1" id="KW-0472">Membrane</keyword>
<dbReference type="EMBL" id="BAABGT010000027">
    <property type="protein sequence ID" value="GAA4543360.1"/>
    <property type="molecule type" value="Genomic_DNA"/>
</dbReference>
<dbReference type="PANTHER" id="PTHR35007">
    <property type="entry name" value="INTEGRAL MEMBRANE PROTEIN-RELATED"/>
    <property type="match status" value="1"/>
</dbReference>
<name>A0ABP8RPV1_9PSEU</name>
<comment type="caution">
    <text evidence="2">The sequence shown here is derived from an EMBL/GenBank/DDBJ whole genome shotgun (WGS) entry which is preliminary data.</text>
</comment>
<evidence type="ECO:0000313" key="2">
    <source>
        <dbReference type="EMBL" id="GAA4543360.1"/>
    </source>
</evidence>
<keyword evidence="1" id="KW-1133">Transmembrane helix</keyword>
<protein>
    <recommendedName>
        <fullName evidence="4">Tight adherence protein B</fullName>
    </recommendedName>
</protein>
<keyword evidence="1" id="KW-0812">Transmembrane</keyword>
<dbReference type="Proteomes" id="UP001501598">
    <property type="component" value="Unassembled WGS sequence"/>
</dbReference>
<evidence type="ECO:0000313" key="3">
    <source>
        <dbReference type="Proteomes" id="UP001501598"/>
    </source>
</evidence>
<dbReference type="RefSeq" id="WP_345415001.1">
    <property type="nucleotide sequence ID" value="NZ_BAABGT010000027.1"/>
</dbReference>
<keyword evidence="3" id="KW-1185">Reference proteome</keyword>
<accession>A0ABP8RPV1</accession>
<feature type="transmembrane region" description="Helical" evidence="1">
    <location>
        <begin position="237"/>
        <end position="257"/>
    </location>
</feature>
<feature type="transmembrane region" description="Helical" evidence="1">
    <location>
        <begin position="44"/>
        <end position="72"/>
    </location>
</feature>